<dbReference type="PANTHER" id="PTHR43245:SF13">
    <property type="entry name" value="UDP-D-APIOSE_UDP-D-XYLOSE SYNTHASE 2"/>
    <property type="match status" value="1"/>
</dbReference>
<gene>
    <name evidence="2" type="ORF">L0665_01900</name>
</gene>
<dbReference type="Gene3D" id="3.90.25.10">
    <property type="entry name" value="UDP-galactose 4-epimerase, domain 1"/>
    <property type="match status" value="1"/>
</dbReference>
<dbReference type="SUPFAM" id="SSF51735">
    <property type="entry name" value="NAD(P)-binding Rossmann-fold domains"/>
    <property type="match status" value="1"/>
</dbReference>
<dbReference type="Pfam" id="PF01370">
    <property type="entry name" value="Epimerase"/>
    <property type="match status" value="1"/>
</dbReference>
<dbReference type="InterPro" id="IPR001509">
    <property type="entry name" value="Epimerase_deHydtase"/>
</dbReference>
<evidence type="ECO:0000313" key="3">
    <source>
        <dbReference type="Proteomes" id="UP001143747"/>
    </source>
</evidence>
<dbReference type="Gene3D" id="3.40.50.720">
    <property type="entry name" value="NAD(P)-binding Rossmann-like Domain"/>
    <property type="match status" value="1"/>
</dbReference>
<dbReference type="InterPro" id="IPR036291">
    <property type="entry name" value="NAD(P)-bd_dom_sf"/>
</dbReference>
<evidence type="ECO:0000259" key="1">
    <source>
        <dbReference type="Pfam" id="PF01370"/>
    </source>
</evidence>
<accession>A0A9Q4KSH5</accession>
<sequence>MRYVVTGGAGFIGSHLAEALADEGHSVVIVDDFSTGKTENLRWAEGLDRVTVCEGSITDLPLLREACAGADGVFHEAAIASVPKSVADPVGSNAVNVDGTLNVLVAARDAGVRKVVLASSAANYGDNPNLPLKETEEPRPQSPYAAQKMMGEFYARLFSDLYGLETTCLRYFNVYGPRQDPSSPYSGVISIFINRIAAGVPITVYGDGTQTRDFIYVGDVVRANIRAMASHYCGVLNVAGGEETSLNKLAKVIMECTGNVCDIRYDAPREGDIHRSLADTGKLEVTIGRVAECSLADGLSQTIEWSLTSQKEPSA</sequence>
<dbReference type="PANTHER" id="PTHR43245">
    <property type="entry name" value="BIFUNCTIONAL POLYMYXIN RESISTANCE PROTEIN ARNA"/>
    <property type="match status" value="1"/>
</dbReference>
<dbReference type="CDD" id="cd05256">
    <property type="entry name" value="UDP_AE_SDR_e"/>
    <property type="match status" value="1"/>
</dbReference>
<dbReference type="Proteomes" id="UP001143747">
    <property type="component" value="Unassembled WGS sequence"/>
</dbReference>
<name>A0A9Q4KSH5_9EURY</name>
<protein>
    <submittedName>
        <fullName evidence="2">SDR family oxidoreductase</fullName>
    </submittedName>
</protein>
<dbReference type="RefSeq" id="WP_274924028.1">
    <property type="nucleotide sequence ID" value="NZ_JAKELO010000002.1"/>
</dbReference>
<organism evidence="2 3">
    <name type="scientific">Methanogenium marinum</name>
    <dbReference type="NCBI Taxonomy" id="348610"/>
    <lineage>
        <taxon>Archaea</taxon>
        <taxon>Methanobacteriati</taxon>
        <taxon>Methanobacteriota</taxon>
        <taxon>Stenosarchaea group</taxon>
        <taxon>Methanomicrobia</taxon>
        <taxon>Methanomicrobiales</taxon>
        <taxon>Methanomicrobiaceae</taxon>
        <taxon>Methanogenium</taxon>
    </lineage>
</organism>
<keyword evidence="3" id="KW-1185">Reference proteome</keyword>
<dbReference type="AlphaFoldDB" id="A0A9Q4KSH5"/>
<reference evidence="2" key="1">
    <citation type="submission" date="2022-01" db="EMBL/GenBank/DDBJ databases">
        <title>Draft genome of Methanogenium marinum DSM 15558.</title>
        <authorList>
            <person name="Chen S.-C."/>
            <person name="You Y.-T."/>
        </authorList>
    </citation>
    <scope>NUCLEOTIDE SEQUENCE</scope>
    <source>
        <strain evidence="2">DSM 15558</strain>
    </source>
</reference>
<dbReference type="InterPro" id="IPR050177">
    <property type="entry name" value="Lipid_A_modif_metabolic_enz"/>
</dbReference>
<feature type="domain" description="NAD-dependent epimerase/dehydratase" evidence="1">
    <location>
        <begin position="4"/>
        <end position="230"/>
    </location>
</feature>
<proteinExistence type="predicted"/>
<evidence type="ECO:0000313" key="2">
    <source>
        <dbReference type="EMBL" id="MDE4907373.1"/>
    </source>
</evidence>
<comment type="caution">
    <text evidence="2">The sequence shown here is derived from an EMBL/GenBank/DDBJ whole genome shotgun (WGS) entry which is preliminary data.</text>
</comment>
<dbReference type="EMBL" id="JAKELO010000002">
    <property type="protein sequence ID" value="MDE4907373.1"/>
    <property type="molecule type" value="Genomic_DNA"/>
</dbReference>